<dbReference type="CDD" id="cd12173">
    <property type="entry name" value="PGDH_4"/>
    <property type="match status" value="1"/>
</dbReference>
<dbReference type="Proteomes" id="UP000029431">
    <property type="component" value="Chromosome"/>
</dbReference>
<dbReference type="SUPFAM" id="SSF51735">
    <property type="entry name" value="NAD(P)-binding Rossmann-fold domains"/>
    <property type="match status" value="1"/>
</dbReference>
<dbReference type="Pfam" id="PF01842">
    <property type="entry name" value="ACT"/>
    <property type="match status" value="1"/>
</dbReference>
<keyword evidence="14" id="KW-1185">Reference proteome</keyword>
<dbReference type="FunFam" id="3.30.1330.90:FF:000003">
    <property type="entry name" value="D-3-phosphoglycerate dehydrogenase"/>
    <property type="match status" value="1"/>
</dbReference>
<dbReference type="FunFam" id="3.40.50.720:FF:000021">
    <property type="entry name" value="D-3-phosphoglycerate dehydrogenase"/>
    <property type="match status" value="1"/>
</dbReference>
<comment type="similarity">
    <text evidence="3 11">Belongs to the D-isomer specific 2-hydroxyacid dehydrogenase family.</text>
</comment>
<dbReference type="SUPFAM" id="SSF55021">
    <property type="entry name" value="ACT-like"/>
    <property type="match status" value="1"/>
</dbReference>
<evidence type="ECO:0000256" key="10">
    <source>
        <dbReference type="ARBA" id="ARBA00048731"/>
    </source>
</evidence>
<dbReference type="GO" id="GO:0006564">
    <property type="term" value="P:L-serine biosynthetic process"/>
    <property type="evidence" value="ECO:0007669"/>
    <property type="project" value="UniProtKB-UniRule"/>
</dbReference>
<evidence type="ECO:0000256" key="1">
    <source>
        <dbReference type="ARBA" id="ARBA00003800"/>
    </source>
</evidence>
<dbReference type="PROSITE" id="PS00065">
    <property type="entry name" value="D_2_HYDROXYACID_DH_1"/>
    <property type="match status" value="1"/>
</dbReference>
<dbReference type="PANTHER" id="PTHR42789:SF1">
    <property type="entry name" value="D-ISOMER SPECIFIC 2-HYDROXYACID DEHYDROGENASE FAMILY PROTEIN (AFU_ORTHOLOGUE AFUA_6G10090)"/>
    <property type="match status" value="1"/>
</dbReference>
<dbReference type="eggNOG" id="COG0111">
    <property type="taxonomic scope" value="Bacteria"/>
</dbReference>
<dbReference type="InterPro" id="IPR029009">
    <property type="entry name" value="ASB_dom_sf"/>
</dbReference>
<dbReference type="InterPro" id="IPR045626">
    <property type="entry name" value="PGDH_ASB_dom"/>
</dbReference>
<feature type="domain" description="ACT" evidence="12">
    <location>
        <begin position="463"/>
        <end position="535"/>
    </location>
</feature>
<keyword evidence="5 11" id="KW-0028">Amino-acid biosynthesis</keyword>
<proteinExistence type="inferred from homology"/>
<dbReference type="InterPro" id="IPR002912">
    <property type="entry name" value="ACT_dom"/>
</dbReference>
<dbReference type="PATRIC" id="fig|697284.3.peg.1259"/>
<reference evidence="13 14" key="1">
    <citation type="journal article" date="2014" name="PLoS ONE">
        <title>How to Kill the Honey Bee Larva: Genomic Potential and Virulence Mechanisms of Paenibacillus larvae.</title>
        <authorList>
            <person name="Djukic M."/>
            <person name="Brzuszkiewicz E."/>
            <person name="Funfhaus A."/>
            <person name="Voss J."/>
            <person name="Gollnow K."/>
            <person name="Poppinga L."/>
            <person name="Liesegang H."/>
            <person name="Garcia-Gonzalez E."/>
            <person name="Genersch E."/>
            <person name="Daniel R."/>
        </authorList>
    </citation>
    <scope>NUCLEOTIDE SEQUENCE [LARGE SCALE GENOMIC DNA]</scope>
    <source>
        <strain evidence="13 14">DSM 25430</strain>
    </source>
</reference>
<evidence type="ECO:0000256" key="2">
    <source>
        <dbReference type="ARBA" id="ARBA00005216"/>
    </source>
</evidence>
<keyword evidence="7 11" id="KW-0520">NAD</keyword>
<dbReference type="GO" id="GO:0004617">
    <property type="term" value="F:phosphoglycerate dehydrogenase activity"/>
    <property type="evidence" value="ECO:0007669"/>
    <property type="project" value="UniProtKB-UniRule"/>
</dbReference>
<dbReference type="CDD" id="cd04902">
    <property type="entry name" value="ACT_3PGDH-xct"/>
    <property type="match status" value="1"/>
</dbReference>
<evidence type="ECO:0000256" key="5">
    <source>
        <dbReference type="ARBA" id="ARBA00022605"/>
    </source>
</evidence>
<dbReference type="PROSITE" id="PS51671">
    <property type="entry name" value="ACT"/>
    <property type="match status" value="1"/>
</dbReference>
<comment type="pathway">
    <text evidence="2 11">Amino-acid biosynthesis; L-serine biosynthesis; L-serine from 3-phospho-D-glycerate: step 1/3.</text>
</comment>
<dbReference type="Gene3D" id="3.40.50.720">
    <property type="entry name" value="NAD(P)-binding Rossmann-like Domain"/>
    <property type="match status" value="2"/>
</dbReference>
<dbReference type="Gene3D" id="3.30.1330.90">
    <property type="entry name" value="D-3-phosphoglycerate dehydrogenase, domain 3"/>
    <property type="match status" value="1"/>
</dbReference>
<dbReference type="PANTHER" id="PTHR42789">
    <property type="entry name" value="D-ISOMER SPECIFIC 2-HYDROXYACID DEHYDROGENASE FAMILY PROTEIN (AFU_ORTHOLOGUE AFUA_6G10090)"/>
    <property type="match status" value="1"/>
</dbReference>
<evidence type="ECO:0000256" key="6">
    <source>
        <dbReference type="ARBA" id="ARBA00023002"/>
    </source>
</evidence>
<evidence type="ECO:0000313" key="13">
    <source>
        <dbReference type="EMBL" id="AHD05148.1"/>
    </source>
</evidence>
<keyword evidence="8 11" id="KW-0718">Serine biosynthesis</keyword>
<comment type="function">
    <text evidence="1">Catalyzes the reversible oxidation of 3-phospho-D-glycerate to 3-phosphonooxypyruvate, the first step of the phosphorylated L-serine biosynthesis pathway. Also catalyzes the reversible oxidation of 2-hydroxyglutarate to 2-oxoglutarate.</text>
</comment>
<dbReference type="InterPro" id="IPR036291">
    <property type="entry name" value="NAD(P)-bd_dom_sf"/>
</dbReference>
<dbReference type="PROSITE" id="PS00671">
    <property type="entry name" value="D_2_HYDROXYACID_DH_3"/>
    <property type="match status" value="1"/>
</dbReference>
<evidence type="ECO:0000256" key="7">
    <source>
        <dbReference type="ARBA" id="ARBA00023027"/>
    </source>
</evidence>
<dbReference type="InterPro" id="IPR006236">
    <property type="entry name" value="PGDH"/>
</dbReference>
<dbReference type="Pfam" id="PF19304">
    <property type="entry name" value="PGDH_inter"/>
    <property type="match status" value="1"/>
</dbReference>
<evidence type="ECO:0000256" key="11">
    <source>
        <dbReference type="RuleBase" id="RU363003"/>
    </source>
</evidence>
<dbReference type="Gene3D" id="3.30.70.260">
    <property type="match status" value="1"/>
</dbReference>
<evidence type="ECO:0000313" key="14">
    <source>
        <dbReference type="Proteomes" id="UP000029431"/>
    </source>
</evidence>
<dbReference type="InterPro" id="IPR045865">
    <property type="entry name" value="ACT-like_dom_sf"/>
</dbReference>
<gene>
    <name evidence="13" type="primary">serA</name>
    <name evidence="13" type="ORF">ERIC2_c13210</name>
</gene>
<dbReference type="HOGENOM" id="CLU_019796_8_1_9"/>
<evidence type="ECO:0000256" key="4">
    <source>
        <dbReference type="ARBA" id="ARBA00021582"/>
    </source>
</evidence>
<name>V9W4R0_9BACL</name>
<dbReference type="InterPro" id="IPR029752">
    <property type="entry name" value="D-isomer_DH_CS1"/>
</dbReference>
<dbReference type="InterPro" id="IPR029753">
    <property type="entry name" value="D-isomer_DH_CS"/>
</dbReference>
<protein>
    <recommendedName>
        <fullName evidence="4 11">D-3-phosphoglycerate dehydrogenase</fullName>
        <ecNumber evidence="11">1.1.1.95</ecNumber>
    </recommendedName>
</protein>
<keyword evidence="6 11" id="KW-0560">Oxidoreductase</keyword>
<dbReference type="EC" id="1.1.1.95" evidence="11"/>
<dbReference type="AlphaFoldDB" id="V9W4R0"/>
<dbReference type="InterPro" id="IPR006140">
    <property type="entry name" value="D-isomer_DH_NAD-bd"/>
</dbReference>
<dbReference type="InterPro" id="IPR006139">
    <property type="entry name" value="D-isomer_2_OHA_DH_cat_dom"/>
</dbReference>
<dbReference type="EMBL" id="CP003355">
    <property type="protein sequence ID" value="AHD05148.1"/>
    <property type="molecule type" value="Genomic_DNA"/>
</dbReference>
<dbReference type="GO" id="GO:0051287">
    <property type="term" value="F:NAD binding"/>
    <property type="evidence" value="ECO:0007669"/>
    <property type="project" value="UniProtKB-UniRule"/>
</dbReference>
<accession>V9W4R0</accession>
<dbReference type="SUPFAM" id="SSF52283">
    <property type="entry name" value="Formate/glycerate dehydrogenase catalytic domain-like"/>
    <property type="match status" value="1"/>
</dbReference>
<evidence type="ECO:0000256" key="8">
    <source>
        <dbReference type="ARBA" id="ARBA00023299"/>
    </source>
</evidence>
<dbReference type="KEGG" id="plv:ERIC2_c13210"/>
<dbReference type="InterPro" id="IPR050857">
    <property type="entry name" value="D-2-hydroxyacid_DH"/>
</dbReference>
<sequence length="535" mass="57975">MVGGGEENMFKVLISDPISDMGIQKLYDATDVEVVKQTGLSEDELVALIGDFDALLVRSQTKVTDRIMEAAPRLKVIGRAGVGVDNIDLEAATKRGIVVINAPDGNTIATCEHTFAMIMAVARNIPQAYKKTISGEWDRKSFFGVELRNKTLGVIGMGRIGSEVAKRAKAFGMEVIGYDPFLSEDRAEKLGVKLGTVDEIASGSDFITVHTPLTKETRHILGPGQFAIMKKGVRIVNCARGGIVDEEALVEAIKAGTVGGAAFDVFEHEPPAADHPFLNHPNIIVTPHLGASTVEAQENVAIDVSEEVLHILRNEPFKNAVNMPPVPASVMRKLQPYFQLGEKIGKMLGEMLQDAVKEITIHYSGDVADTDTSPLTRYIVKGIFEQQLEGVNVVNAMHLTKSRGIRILEQKSSDANTFTNLVTVSVKTGKKVKMLAGTLLAGYGERIVRIDRFPVDFAPDGHILLVSHNDKPGIIGKVGTLLGTKDFNIATMQVGREIIGGSAIMVLTIDRPVSQDVLDQFVRLPEIVNVRALTL</sequence>
<dbReference type="SUPFAM" id="SSF143548">
    <property type="entry name" value="Serine metabolism enzymes domain"/>
    <property type="match status" value="1"/>
</dbReference>
<comment type="catalytic activity">
    <reaction evidence="10 11">
        <text>(2R)-3-phosphoglycerate + NAD(+) = 3-phosphooxypyruvate + NADH + H(+)</text>
        <dbReference type="Rhea" id="RHEA:12641"/>
        <dbReference type="ChEBI" id="CHEBI:15378"/>
        <dbReference type="ChEBI" id="CHEBI:18110"/>
        <dbReference type="ChEBI" id="CHEBI:57540"/>
        <dbReference type="ChEBI" id="CHEBI:57945"/>
        <dbReference type="ChEBI" id="CHEBI:58272"/>
        <dbReference type="EC" id="1.1.1.95"/>
    </reaction>
</comment>
<comment type="catalytic activity">
    <reaction evidence="9">
        <text>(R)-2-hydroxyglutarate + NAD(+) = 2-oxoglutarate + NADH + H(+)</text>
        <dbReference type="Rhea" id="RHEA:49612"/>
        <dbReference type="ChEBI" id="CHEBI:15378"/>
        <dbReference type="ChEBI" id="CHEBI:15801"/>
        <dbReference type="ChEBI" id="CHEBI:16810"/>
        <dbReference type="ChEBI" id="CHEBI:57540"/>
        <dbReference type="ChEBI" id="CHEBI:57945"/>
        <dbReference type="EC" id="1.1.1.399"/>
    </reaction>
</comment>
<dbReference type="Pfam" id="PF00389">
    <property type="entry name" value="2-Hacid_dh"/>
    <property type="match status" value="1"/>
</dbReference>
<dbReference type="UniPathway" id="UPA00135">
    <property type="reaction ID" value="UER00196"/>
</dbReference>
<evidence type="ECO:0000259" key="12">
    <source>
        <dbReference type="PROSITE" id="PS51671"/>
    </source>
</evidence>
<dbReference type="NCBIfam" id="TIGR01327">
    <property type="entry name" value="PGDH"/>
    <property type="match status" value="1"/>
</dbReference>
<evidence type="ECO:0000256" key="9">
    <source>
        <dbReference type="ARBA" id="ARBA00048126"/>
    </source>
</evidence>
<organism evidence="13 14">
    <name type="scientific">Paenibacillus larvae subsp. larvae DSM 25430</name>
    <dbReference type="NCBI Taxonomy" id="697284"/>
    <lineage>
        <taxon>Bacteria</taxon>
        <taxon>Bacillati</taxon>
        <taxon>Bacillota</taxon>
        <taxon>Bacilli</taxon>
        <taxon>Bacillales</taxon>
        <taxon>Paenibacillaceae</taxon>
        <taxon>Paenibacillus</taxon>
    </lineage>
</organism>
<evidence type="ECO:0000256" key="3">
    <source>
        <dbReference type="ARBA" id="ARBA00005854"/>
    </source>
</evidence>
<dbReference type="FunFam" id="3.30.70.260:FF:000008">
    <property type="entry name" value="D-3-phosphoglycerate dehydrogenase, chloroplastic"/>
    <property type="match status" value="1"/>
</dbReference>
<dbReference type="Pfam" id="PF02826">
    <property type="entry name" value="2-Hacid_dh_C"/>
    <property type="match status" value="1"/>
</dbReference>